<organism evidence="2 3">
    <name type="scientific">Enhydrobacter aerosaccus</name>
    <dbReference type="NCBI Taxonomy" id="225324"/>
    <lineage>
        <taxon>Bacteria</taxon>
        <taxon>Pseudomonadati</taxon>
        <taxon>Pseudomonadota</taxon>
        <taxon>Alphaproteobacteria</taxon>
        <taxon>Hyphomicrobiales</taxon>
        <taxon>Enhydrobacter</taxon>
    </lineage>
</organism>
<feature type="region of interest" description="Disordered" evidence="1">
    <location>
        <begin position="210"/>
        <end position="287"/>
    </location>
</feature>
<feature type="compositionally biased region" description="Low complexity" evidence="1">
    <location>
        <begin position="35"/>
        <end position="62"/>
    </location>
</feature>
<evidence type="ECO:0000256" key="1">
    <source>
        <dbReference type="SAM" id="MobiDB-lite"/>
    </source>
</evidence>
<dbReference type="STRING" id="225324.SAMN02745126_04001"/>
<keyword evidence="3" id="KW-1185">Reference proteome</keyword>
<dbReference type="EMBL" id="FUWJ01000005">
    <property type="protein sequence ID" value="SKA17703.1"/>
    <property type="molecule type" value="Genomic_DNA"/>
</dbReference>
<feature type="compositionally biased region" description="Gly residues" evidence="1">
    <location>
        <begin position="24"/>
        <end position="34"/>
    </location>
</feature>
<gene>
    <name evidence="2" type="ORF">SAMN02745126_04001</name>
</gene>
<sequence>MAEIITASVPLDGSGKAPAATGTENGGAAPGGAGAQSPAPGGAAPGNDGAAPANGAAPGAPSDGDKGQAAPANPSELTKPEEKPLGNTKTEEQLRAEKVTGRDLTKFAEEFQANGKLSDESYKALEEGGFNREVVDTYIRGVQADVTTRLTNLAETVGGVENYNAILNWGKTALTDTEKAEAVKMLSGSSPETAKTYLIGLQARFTKENGAAPTRTAGGGGAPAADVFTSRAEQAKAMRDPRYKTDAKYREEVTQKSIRSFSVKGSQRRTKKAAPQSSRRARSKGKR</sequence>
<feature type="region of interest" description="Disordered" evidence="1">
    <location>
        <begin position="1"/>
        <end position="101"/>
    </location>
</feature>
<protein>
    <submittedName>
        <fullName evidence="2">Phage T7 capsid assembly protein</fullName>
    </submittedName>
</protein>
<dbReference type="RefSeq" id="WP_139373979.1">
    <property type="nucleotide sequence ID" value="NZ_FUWJ01000005.1"/>
</dbReference>
<feature type="compositionally biased region" description="Basic and acidic residues" evidence="1">
    <location>
        <begin position="233"/>
        <end position="254"/>
    </location>
</feature>
<reference evidence="3" key="1">
    <citation type="submission" date="2017-02" db="EMBL/GenBank/DDBJ databases">
        <authorList>
            <person name="Varghese N."/>
            <person name="Submissions S."/>
        </authorList>
    </citation>
    <scope>NUCLEOTIDE SEQUENCE [LARGE SCALE GENOMIC DNA]</scope>
    <source>
        <strain evidence="3">ATCC 27094</strain>
    </source>
</reference>
<name>A0A1T4RP37_9HYPH</name>
<evidence type="ECO:0000313" key="2">
    <source>
        <dbReference type="EMBL" id="SKA17703.1"/>
    </source>
</evidence>
<evidence type="ECO:0000313" key="3">
    <source>
        <dbReference type="Proteomes" id="UP000190092"/>
    </source>
</evidence>
<dbReference type="OrthoDB" id="7347988at2"/>
<dbReference type="Proteomes" id="UP000190092">
    <property type="component" value="Unassembled WGS sequence"/>
</dbReference>
<feature type="compositionally biased region" description="Polar residues" evidence="1">
    <location>
        <begin position="255"/>
        <end position="265"/>
    </location>
</feature>
<dbReference type="Pfam" id="PF05396">
    <property type="entry name" value="Phage_T7_Capsid"/>
    <property type="match status" value="1"/>
</dbReference>
<proteinExistence type="predicted"/>
<feature type="compositionally biased region" description="Basic and acidic residues" evidence="1">
    <location>
        <begin position="78"/>
        <end position="101"/>
    </location>
</feature>
<dbReference type="InterPro" id="IPR008768">
    <property type="entry name" value="Gp9-like"/>
</dbReference>
<accession>A0A1T4RP37</accession>
<dbReference type="AlphaFoldDB" id="A0A1T4RP37"/>